<dbReference type="PANTHER" id="PTHR13343">
    <property type="entry name" value="CREG1 PROTEIN"/>
    <property type="match status" value="1"/>
</dbReference>
<dbReference type="AlphaFoldDB" id="A0A7J7DB58"/>
<keyword evidence="3" id="KW-1185">Reference proteome</keyword>
<sequence length="517" mass="58317">MLLMESAMAVRFPAGVDFCSSTALPHCRSMWSSDEITGVAVPSRRSFHSGSCHVPWSRLRRLMGSSVLRKSSLLLRKSIRASTEYLGSAPDPAKQNRRQSYHPFEDIAESTSENCRDVRLTAAEATRTIIEVNNKASVMFTDLINDEIQENVVLPELPYVKDEHGNIYFQVKNDEDNILQTLTSENNFVQVIIGFDTTEMLQELSGPSEIDFGIEEIDDDDSDVEDEDEDDDDDDEEEDDEDEDDDDWVAVLQDEDDEDDSDSDETLGDWAKLETMRYSHPMSFAKTLAQVASYEPIDWMEKPPAGLAIQGIIRPALIDEHSDIQKHMSGSYSRNPDINQVVDEKLDDFGAFNGEKQESQPLKDGSIWSEESMKDEIPRNGTSFYKLEMIKLELISVQGHQTVEVDDFRKAQPDAIAHSAAKIISRLKAGGEKITQAFKSLCWRCKGIQVEEAAIIGVDSLGFDLRVCSGTQIQTLRFPFSTRATSEYGAERQLNDLLFPRIHHNPLKKKQTLQNEV</sequence>
<dbReference type="PANTHER" id="PTHR13343:SF28">
    <property type="entry name" value="PENTATRICOPEPTIDE REPEAT (PPR) SUPERFAMILY PROTEIN"/>
    <property type="match status" value="1"/>
</dbReference>
<dbReference type="EMBL" id="JAAARO010000008">
    <property type="protein sequence ID" value="KAF5743499.1"/>
    <property type="molecule type" value="Genomic_DNA"/>
</dbReference>
<organism evidence="2 3">
    <name type="scientific">Tripterygium wilfordii</name>
    <name type="common">Thunder God vine</name>
    <dbReference type="NCBI Taxonomy" id="458696"/>
    <lineage>
        <taxon>Eukaryota</taxon>
        <taxon>Viridiplantae</taxon>
        <taxon>Streptophyta</taxon>
        <taxon>Embryophyta</taxon>
        <taxon>Tracheophyta</taxon>
        <taxon>Spermatophyta</taxon>
        <taxon>Magnoliopsida</taxon>
        <taxon>eudicotyledons</taxon>
        <taxon>Gunneridae</taxon>
        <taxon>Pentapetalae</taxon>
        <taxon>rosids</taxon>
        <taxon>fabids</taxon>
        <taxon>Celastrales</taxon>
        <taxon>Celastraceae</taxon>
        <taxon>Tripterygium</taxon>
    </lineage>
</organism>
<evidence type="ECO:0000313" key="2">
    <source>
        <dbReference type="EMBL" id="KAF5743499.1"/>
    </source>
</evidence>
<evidence type="ECO:0000256" key="1">
    <source>
        <dbReference type="SAM" id="MobiDB-lite"/>
    </source>
</evidence>
<feature type="compositionally biased region" description="Acidic residues" evidence="1">
    <location>
        <begin position="212"/>
        <end position="247"/>
    </location>
</feature>
<gene>
    <name evidence="2" type="ORF">HS088_TW08G00083</name>
</gene>
<dbReference type="SUPFAM" id="SSF48371">
    <property type="entry name" value="ARM repeat"/>
    <property type="match status" value="1"/>
</dbReference>
<feature type="region of interest" description="Disordered" evidence="1">
    <location>
        <begin position="206"/>
        <end position="247"/>
    </location>
</feature>
<dbReference type="Gene3D" id="3.20.180.10">
    <property type="entry name" value="PNP-oxidase-like"/>
    <property type="match status" value="1"/>
</dbReference>
<evidence type="ECO:0000313" key="3">
    <source>
        <dbReference type="Proteomes" id="UP000593562"/>
    </source>
</evidence>
<proteinExistence type="predicted"/>
<comment type="caution">
    <text evidence="2">The sequence shown here is derived from an EMBL/GenBank/DDBJ whole genome shotgun (WGS) entry which is preliminary data.</text>
</comment>
<protein>
    <submittedName>
        <fullName evidence="2">Pentatricopeptide repeat superfamily protein putative isoform 1</fullName>
    </submittedName>
</protein>
<dbReference type="InterPro" id="IPR016024">
    <property type="entry name" value="ARM-type_fold"/>
</dbReference>
<reference evidence="2 3" key="1">
    <citation type="journal article" date="2020" name="Nat. Commun.">
        <title>Genome of Tripterygium wilfordii and identification of cytochrome P450 involved in triptolide biosynthesis.</title>
        <authorList>
            <person name="Tu L."/>
            <person name="Su P."/>
            <person name="Zhang Z."/>
            <person name="Gao L."/>
            <person name="Wang J."/>
            <person name="Hu T."/>
            <person name="Zhou J."/>
            <person name="Zhang Y."/>
            <person name="Zhao Y."/>
            <person name="Liu Y."/>
            <person name="Song Y."/>
            <person name="Tong Y."/>
            <person name="Lu Y."/>
            <person name="Yang J."/>
            <person name="Xu C."/>
            <person name="Jia M."/>
            <person name="Peters R.J."/>
            <person name="Huang L."/>
            <person name="Gao W."/>
        </authorList>
    </citation>
    <scope>NUCLEOTIDE SEQUENCE [LARGE SCALE GENOMIC DNA]</scope>
    <source>
        <strain evidence="3">cv. XIE 37</strain>
        <tissue evidence="2">Leaf</tissue>
    </source>
</reference>
<dbReference type="InterPro" id="IPR037119">
    <property type="entry name" value="Haem_oxidase_HugZ-like_sf"/>
</dbReference>
<name>A0A7J7DB58_TRIWF</name>
<dbReference type="Proteomes" id="UP000593562">
    <property type="component" value="Unassembled WGS sequence"/>
</dbReference>
<dbReference type="OrthoDB" id="1070053at2759"/>
<accession>A0A7J7DB58</accession>
<dbReference type="FunCoup" id="A0A7J7DB58">
    <property type="interactions" value="2227"/>
</dbReference>
<dbReference type="SUPFAM" id="SSF50475">
    <property type="entry name" value="FMN-binding split barrel"/>
    <property type="match status" value="1"/>
</dbReference>
<dbReference type="InParanoid" id="A0A7J7DB58"/>